<comment type="catalytic activity">
    <reaction evidence="1">
        <text>Hydrolysis of terminal non-reducing beta-D-galactose residues in beta-D-galactosides.</text>
        <dbReference type="EC" id="3.2.1.23"/>
    </reaction>
</comment>
<dbReference type="SUPFAM" id="SSF52317">
    <property type="entry name" value="Class I glutamine amidotransferase-like"/>
    <property type="match status" value="1"/>
</dbReference>
<dbReference type="PIRSF" id="PIRSF001084">
    <property type="entry name" value="B-galactosidase"/>
    <property type="match status" value="1"/>
</dbReference>
<evidence type="ECO:0000256" key="4">
    <source>
        <dbReference type="ARBA" id="ARBA00022723"/>
    </source>
</evidence>
<comment type="similarity">
    <text evidence="2">Belongs to the glycosyl hydrolase 42 family.</text>
</comment>
<evidence type="ECO:0000256" key="7">
    <source>
        <dbReference type="ARBA" id="ARBA00023295"/>
    </source>
</evidence>
<dbReference type="GO" id="GO:0004565">
    <property type="term" value="F:beta-galactosidase activity"/>
    <property type="evidence" value="ECO:0007669"/>
    <property type="project" value="UniProtKB-EC"/>
</dbReference>
<evidence type="ECO:0000256" key="3">
    <source>
        <dbReference type="ARBA" id="ARBA00012756"/>
    </source>
</evidence>
<feature type="domain" description="Beta-galactosidase trimerisation" evidence="10">
    <location>
        <begin position="410"/>
        <end position="625"/>
    </location>
</feature>
<feature type="region of interest" description="Disordered" evidence="8">
    <location>
        <begin position="709"/>
        <end position="735"/>
    </location>
</feature>
<evidence type="ECO:0000259" key="10">
    <source>
        <dbReference type="Pfam" id="PF08532"/>
    </source>
</evidence>
<dbReference type="CDD" id="cd03143">
    <property type="entry name" value="A4_beta-galactosidase_middle_domain"/>
    <property type="match status" value="1"/>
</dbReference>
<evidence type="ECO:0000256" key="2">
    <source>
        <dbReference type="ARBA" id="ARBA00005940"/>
    </source>
</evidence>
<keyword evidence="6" id="KW-0862">Zinc</keyword>
<dbReference type="InterPro" id="IPR003476">
    <property type="entry name" value="Glyco_hydro_42"/>
</dbReference>
<reference evidence="11 12" key="1">
    <citation type="submission" date="2023-10" db="EMBL/GenBank/DDBJ databases">
        <title>Characterization of rhizosphere-enriched actinobacteria from wheat plants lab-grown on chernevaya soil.</title>
        <authorList>
            <person name="Tikhonova E.N."/>
            <person name="Konopkin A."/>
            <person name="Kravchenko I.K."/>
        </authorList>
    </citation>
    <scope>NUCLEOTIDE SEQUENCE [LARGE SCALE GENOMIC DNA]</scope>
    <source>
        <strain evidence="11 12">RR29</strain>
    </source>
</reference>
<organism evidence="11 12">
    <name type="scientific">Streptomyces prunicolor</name>
    <dbReference type="NCBI Taxonomy" id="67348"/>
    <lineage>
        <taxon>Bacteria</taxon>
        <taxon>Bacillati</taxon>
        <taxon>Actinomycetota</taxon>
        <taxon>Actinomycetes</taxon>
        <taxon>Kitasatosporales</taxon>
        <taxon>Streptomycetaceae</taxon>
        <taxon>Streptomyces</taxon>
    </lineage>
</organism>
<dbReference type="EC" id="3.2.1.23" evidence="3"/>
<accession>A0ABU4F6H3</accession>
<comment type="caution">
    <text evidence="11">The sequence shown here is derived from an EMBL/GenBank/DDBJ whole genome shotgun (WGS) entry which is preliminary data.</text>
</comment>
<keyword evidence="5 11" id="KW-0378">Hydrolase</keyword>
<gene>
    <name evidence="11" type="ORF">R5A26_09495</name>
</gene>
<dbReference type="Pfam" id="PF02449">
    <property type="entry name" value="Glyco_hydro_42"/>
    <property type="match status" value="1"/>
</dbReference>
<keyword evidence="4" id="KW-0479">Metal-binding</keyword>
<feature type="compositionally biased region" description="Low complexity" evidence="8">
    <location>
        <begin position="713"/>
        <end position="723"/>
    </location>
</feature>
<feature type="compositionally biased region" description="Pro residues" evidence="8">
    <location>
        <begin position="724"/>
        <end position="735"/>
    </location>
</feature>
<dbReference type="InterPro" id="IPR029062">
    <property type="entry name" value="Class_I_gatase-like"/>
</dbReference>
<evidence type="ECO:0000313" key="11">
    <source>
        <dbReference type="EMBL" id="MDV7216187.1"/>
    </source>
</evidence>
<dbReference type="Gene3D" id="3.20.20.80">
    <property type="entry name" value="Glycosidases"/>
    <property type="match status" value="1"/>
</dbReference>
<keyword evidence="12" id="KW-1185">Reference proteome</keyword>
<dbReference type="Pfam" id="PF08532">
    <property type="entry name" value="Glyco_hydro_42M"/>
    <property type="match status" value="1"/>
</dbReference>
<proteinExistence type="inferred from homology"/>
<dbReference type="PANTHER" id="PTHR36447">
    <property type="entry name" value="BETA-GALACTOSIDASE GANA"/>
    <property type="match status" value="1"/>
</dbReference>
<sequence>MGTSSPRMLFGAAYYTEYQPYERLAQDLDLMAEAGFSVIRVGESVWSTWEPREGQFALDWLQPVLDAAQERGIKAIIGTPTYAVPPWLRRKYPETAARSGTGQPIPYGMRQDADYSHPAFRHLAERLVRKIVGRYADHPAVIGWQVDNEPGLRIFHNDSVFQGFLDHLRDRYGDVETLNRRWGLTYWSHRLQDWADLWTPDGNSTPSYDLAWRRYQSQLTQEYITWHAELVRGLVPEHHFVTTCVALGQQGLDISAIGKPLDVAGANIYYATQDGLALPGSDEPEGGLYPFFVAWSGPAWLYLQNDMARGIRQEPFLVMETNATSIGGSADNFPLYRGQARQAVWSMVARGARMIEYWHWHSLHYGAETYWGGILGHSLEPGRTYDELSAIAGEFKQAGSAIEGLRPRSDVAMLLSADSRWAMEFMAPLRGNTPAWFGDPQSYDRIVAAFYRGLFDAGLSVDIVSPEQLPSSPEELVERWPVLVVPALYIADDATLDLLRRHAKAGGHLVLTPRTGYADEEAVARHTVMPGVLRPATGVRYQEFTNVLTPVTVTQGDGTSYGPALHGHATAWADGLIAEGATVLAGYDHAHLGQFAAVTTHEYGDGRVTYVGTVPDRELSRSLADWIAAVSVPSDAWREDRPPSVTCTSATTADGAVLRFVHNWAWDPVGYRLPGDVRDLFTGERFAAGTALELGSWDVRLFIEREGDSPLDRTPAATTVPTAPISPSPSPRRTP</sequence>
<evidence type="ECO:0000256" key="1">
    <source>
        <dbReference type="ARBA" id="ARBA00001412"/>
    </source>
</evidence>
<dbReference type="InterPro" id="IPR017853">
    <property type="entry name" value="GH"/>
</dbReference>
<dbReference type="Gene3D" id="3.40.50.880">
    <property type="match status" value="1"/>
</dbReference>
<dbReference type="InterPro" id="IPR013738">
    <property type="entry name" value="Beta_galactosidase_Trimer"/>
</dbReference>
<dbReference type="PANTHER" id="PTHR36447:SF2">
    <property type="entry name" value="BETA-GALACTOSIDASE YESZ"/>
    <property type="match status" value="1"/>
</dbReference>
<evidence type="ECO:0000256" key="5">
    <source>
        <dbReference type="ARBA" id="ARBA00022801"/>
    </source>
</evidence>
<name>A0ABU4F6H3_9ACTN</name>
<feature type="domain" description="Glycoside hydrolase family 42 N-terminal" evidence="9">
    <location>
        <begin position="14"/>
        <end position="397"/>
    </location>
</feature>
<dbReference type="InterPro" id="IPR013529">
    <property type="entry name" value="Glyco_hydro_42_N"/>
</dbReference>
<evidence type="ECO:0000256" key="8">
    <source>
        <dbReference type="SAM" id="MobiDB-lite"/>
    </source>
</evidence>
<evidence type="ECO:0000313" key="12">
    <source>
        <dbReference type="Proteomes" id="UP001187346"/>
    </source>
</evidence>
<dbReference type="EMBL" id="JAWMAJ010000023">
    <property type="protein sequence ID" value="MDV7216187.1"/>
    <property type="molecule type" value="Genomic_DNA"/>
</dbReference>
<protein>
    <recommendedName>
        <fullName evidence="3">beta-galactosidase</fullName>
        <ecNumber evidence="3">3.2.1.23</ecNumber>
    </recommendedName>
</protein>
<evidence type="ECO:0000256" key="6">
    <source>
        <dbReference type="ARBA" id="ARBA00022833"/>
    </source>
</evidence>
<keyword evidence="7 11" id="KW-0326">Glycosidase</keyword>
<dbReference type="Proteomes" id="UP001187346">
    <property type="component" value="Unassembled WGS sequence"/>
</dbReference>
<dbReference type="RefSeq" id="WP_317770850.1">
    <property type="nucleotide sequence ID" value="NZ_JAWMAJ010000023.1"/>
</dbReference>
<evidence type="ECO:0000259" key="9">
    <source>
        <dbReference type="Pfam" id="PF02449"/>
    </source>
</evidence>
<dbReference type="SUPFAM" id="SSF51445">
    <property type="entry name" value="(Trans)glycosidases"/>
    <property type="match status" value="1"/>
</dbReference>